<protein>
    <submittedName>
        <fullName evidence="5">DNA-binding FadR family transcriptional regulator</fullName>
    </submittedName>
</protein>
<accession>A0A841RE83</accession>
<dbReference type="SMART" id="SM00895">
    <property type="entry name" value="FCD"/>
    <property type="match status" value="1"/>
</dbReference>
<dbReference type="AlphaFoldDB" id="A0A841RE83"/>
<dbReference type="GO" id="GO:0003677">
    <property type="term" value="F:DNA binding"/>
    <property type="evidence" value="ECO:0007669"/>
    <property type="project" value="UniProtKB-KW"/>
</dbReference>
<dbReference type="CDD" id="cd07377">
    <property type="entry name" value="WHTH_GntR"/>
    <property type="match status" value="1"/>
</dbReference>
<organism evidence="5 6">
    <name type="scientific">Spirochaeta isovalerica</name>
    <dbReference type="NCBI Taxonomy" id="150"/>
    <lineage>
        <taxon>Bacteria</taxon>
        <taxon>Pseudomonadati</taxon>
        <taxon>Spirochaetota</taxon>
        <taxon>Spirochaetia</taxon>
        <taxon>Spirochaetales</taxon>
        <taxon>Spirochaetaceae</taxon>
        <taxon>Spirochaeta</taxon>
    </lineage>
</organism>
<dbReference type="SMART" id="SM00345">
    <property type="entry name" value="HTH_GNTR"/>
    <property type="match status" value="1"/>
</dbReference>
<dbReference type="Pfam" id="PF00392">
    <property type="entry name" value="GntR"/>
    <property type="match status" value="1"/>
</dbReference>
<dbReference type="GO" id="GO:0003700">
    <property type="term" value="F:DNA-binding transcription factor activity"/>
    <property type="evidence" value="ECO:0007669"/>
    <property type="project" value="InterPro"/>
</dbReference>
<dbReference type="InterPro" id="IPR008920">
    <property type="entry name" value="TF_FadR/GntR_C"/>
</dbReference>
<dbReference type="PRINTS" id="PR00035">
    <property type="entry name" value="HTHGNTR"/>
</dbReference>
<dbReference type="EMBL" id="JACHGJ010000007">
    <property type="protein sequence ID" value="MBB6481681.1"/>
    <property type="molecule type" value="Genomic_DNA"/>
</dbReference>
<dbReference type="Pfam" id="PF07729">
    <property type="entry name" value="FCD"/>
    <property type="match status" value="1"/>
</dbReference>
<dbReference type="RefSeq" id="WP_184747917.1">
    <property type="nucleotide sequence ID" value="NZ_JACHGJ010000007.1"/>
</dbReference>
<keyword evidence="3" id="KW-0804">Transcription</keyword>
<evidence type="ECO:0000256" key="3">
    <source>
        <dbReference type="ARBA" id="ARBA00023163"/>
    </source>
</evidence>
<gene>
    <name evidence="5" type="ORF">HNR50_003361</name>
</gene>
<dbReference type="PANTHER" id="PTHR43537">
    <property type="entry name" value="TRANSCRIPTIONAL REGULATOR, GNTR FAMILY"/>
    <property type="match status" value="1"/>
</dbReference>
<reference evidence="5 6" key="1">
    <citation type="submission" date="2020-08" db="EMBL/GenBank/DDBJ databases">
        <title>Genomic Encyclopedia of Type Strains, Phase IV (KMG-IV): sequencing the most valuable type-strain genomes for metagenomic binning, comparative biology and taxonomic classification.</title>
        <authorList>
            <person name="Goeker M."/>
        </authorList>
    </citation>
    <scope>NUCLEOTIDE SEQUENCE [LARGE SCALE GENOMIC DNA]</scope>
    <source>
        <strain evidence="5 6">DSM 2461</strain>
    </source>
</reference>
<sequence length="236" mass="27054">MPLKKVKQKTVVDQVMDQIKELIASGEYKPGDKIPTEMELAKDFGLGRSSIREAIKIFNYLGVLESRAAIGTIVRERSQISTEALTWSLLLGEDEFEEMVDLRGAIELRCILKIAQWVHDGDSRGQELITSLEEIVESMKSSAVKKDYQTISELDLNFHYHIIESGGNELFNSLYETLKSFLKEEVETTNLNYQNPDEIWQEHDKLLDAIKTGDKKVVLVEYEDHLKNILLHLNKK</sequence>
<dbReference type="Gene3D" id="1.10.10.10">
    <property type="entry name" value="Winged helix-like DNA-binding domain superfamily/Winged helix DNA-binding domain"/>
    <property type="match status" value="1"/>
</dbReference>
<dbReference type="Proteomes" id="UP000587760">
    <property type="component" value="Unassembled WGS sequence"/>
</dbReference>
<dbReference type="PANTHER" id="PTHR43537:SF5">
    <property type="entry name" value="UXU OPERON TRANSCRIPTIONAL REGULATOR"/>
    <property type="match status" value="1"/>
</dbReference>
<name>A0A841RE83_9SPIO</name>
<dbReference type="InterPro" id="IPR036388">
    <property type="entry name" value="WH-like_DNA-bd_sf"/>
</dbReference>
<dbReference type="PROSITE" id="PS50949">
    <property type="entry name" value="HTH_GNTR"/>
    <property type="match status" value="1"/>
</dbReference>
<dbReference type="SUPFAM" id="SSF46785">
    <property type="entry name" value="Winged helix' DNA-binding domain"/>
    <property type="match status" value="1"/>
</dbReference>
<evidence type="ECO:0000313" key="5">
    <source>
        <dbReference type="EMBL" id="MBB6481681.1"/>
    </source>
</evidence>
<keyword evidence="6" id="KW-1185">Reference proteome</keyword>
<dbReference type="Gene3D" id="1.20.120.530">
    <property type="entry name" value="GntR ligand-binding domain-like"/>
    <property type="match status" value="1"/>
</dbReference>
<dbReference type="InterPro" id="IPR011711">
    <property type="entry name" value="GntR_C"/>
</dbReference>
<dbReference type="SUPFAM" id="SSF48008">
    <property type="entry name" value="GntR ligand-binding domain-like"/>
    <property type="match status" value="1"/>
</dbReference>
<evidence type="ECO:0000313" key="6">
    <source>
        <dbReference type="Proteomes" id="UP000587760"/>
    </source>
</evidence>
<evidence type="ECO:0000259" key="4">
    <source>
        <dbReference type="PROSITE" id="PS50949"/>
    </source>
</evidence>
<dbReference type="InterPro" id="IPR000524">
    <property type="entry name" value="Tscrpt_reg_HTH_GntR"/>
</dbReference>
<proteinExistence type="predicted"/>
<comment type="caution">
    <text evidence="5">The sequence shown here is derived from an EMBL/GenBank/DDBJ whole genome shotgun (WGS) entry which is preliminary data.</text>
</comment>
<keyword evidence="1" id="KW-0805">Transcription regulation</keyword>
<dbReference type="InterPro" id="IPR036390">
    <property type="entry name" value="WH_DNA-bd_sf"/>
</dbReference>
<keyword evidence="2 5" id="KW-0238">DNA-binding</keyword>
<evidence type="ECO:0000256" key="2">
    <source>
        <dbReference type="ARBA" id="ARBA00023125"/>
    </source>
</evidence>
<feature type="domain" description="HTH gntR-type" evidence="4">
    <location>
        <begin position="9"/>
        <end position="77"/>
    </location>
</feature>
<evidence type="ECO:0000256" key="1">
    <source>
        <dbReference type="ARBA" id="ARBA00023015"/>
    </source>
</evidence>